<dbReference type="EMBL" id="CP028923">
    <property type="protein sequence ID" value="QCK16225.1"/>
    <property type="molecule type" value="Genomic_DNA"/>
</dbReference>
<dbReference type="InterPro" id="IPR029051">
    <property type="entry name" value="DUF4352"/>
</dbReference>
<accession>A0A4D7JZU1</accession>
<dbReference type="InterPro" id="IPR029050">
    <property type="entry name" value="Immunoprotect_excell_Ig-like"/>
</dbReference>
<dbReference type="AlphaFoldDB" id="A0A4D7JZU1"/>
<evidence type="ECO:0000256" key="2">
    <source>
        <dbReference type="SAM" id="SignalP"/>
    </source>
</evidence>
<evidence type="ECO:0000313" key="5">
    <source>
        <dbReference type="Proteomes" id="UP000298616"/>
    </source>
</evidence>
<organism evidence="4 5">
    <name type="scientific">Mangrovivirga cuniculi</name>
    <dbReference type="NCBI Taxonomy" id="2715131"/>
    <lineage>
        <taxon>Bacteria</taxon>
        <taxon>Pseudomonadati</taxon>
        <taxon>Bacteroidota</taxon>
        <taxon>Cytophagia</taxon>
        <taxon>Cytophagales</taxon>
        <taxon>Mangrovivirgaceae</taxon>
        <taxon>Mangrovivirga</taxon>
    </lineage>
</organism>
<dbReference type="Pfam" id="PF11611">
    <property type="entry name" value="DUF4352"/>
    <property type="match status" value="1"/>
</dbReference>
<keyword evidence="1 2" id="KW-0732">Signal</keyword>
<feature type="chain" id="PRO_5020825315" description="DUF4352 domain-containing protein" evidence="2">
    <location>
        <begin position="21"/>
        <end position="184"/>
    </location>
</feature>
<feature type="signal peptide" evidence="2">
    <location>
        <begin position="1"/>
        <end position="20"/>
    </location>
</feature>
<gene>
    <name evidence="4" type="ORF">DCC35_16495</name>
</gene>
<dbReference type="KEGG" id="fpf:DCC35_16495"/>
<dbReference type="Gene3D" id="2.60.40.1240">
    <property type="match status" value="1"/>
</dbReference>
<evidence type="ECO:0000256" key="1">
    <source>
        <dbReference type="ARBA" id="ARBA00022729"/>
    </source>
</evidence>
<dbReference type="Proteomes" id="UP000298616">
    <property type="component" value="Chromosome"/>
</dbReference>
<dbReference type="RefSeq" id="WP_137091820.1">
    <property type="nucleotide sequence ID" value="NZ_CP028923.1"/>
</dbReference>
<sequence>MNTKTSTLFLGMLISFSIFFSCSYEKEGEDENEEETKAPKPSMAVKNTESYYNNVMKGSMNETVVMDGKEVTILEYGEAKPKNTDLFKVAPDKKLVYVKASVTNTGIDPWQSSMVQFFLRDASGKEYAPALYEIDKGENFPNTELGMGATSTGYIGFEVDALYSDLAVAYAVDLSEGKVIVVGL</sequence>
<protein>
    <recommendedName>
        <fullName evidence="3">DUF4352 domain-containing protein</fullName>
    </recommendedName>
</protein>
<feature type="domain" description="DUF4352" evidence="3">
    <location>
        <begin position="60"/>
        <end position="171"/>
    </location>
</feature>
<reference evidence="4 5" key="1">
    <citation type="submission" date="2018-04" db="EMBL/GenBank/DDBJ databases">
        <title>Complete genome uncultured novel isolate.</title>
        <authorList>
            <person name="Merlino G."/>
        </authorList>
    </citation>
    <scope>NUCLEOTIDE SEQUENCE [LARGE SCALE GENOMIC DNA]</scope>
    <source>
        <strain evidence="5">R1DC9</strain>
    </source>
</reference>
<keyword evidence="5" id="KW-1185">Reference proteome</keyword>
<dbReference type="PROSITE" id="PS51257">
    <property type="entry name" value="PROKAR_LIPOPROTEIN"/>
    <property type="match status" value="1"/>
</dbReference>
<proteinExistence type="predicted"/>
<evidence type="ECO:0000313" key="4">
    <source>
        <dbReference type="EMBL" id="QCK16225.1"/>
    </source>
</evidence>
<name>A0A4D7JZU1_9BACT</name>
<evidence type="ECO:0000259" key="3">
    <source>
        <dbReference type="Pfam" id="PF11611"/>
    </source>
</evidence>